<feature type="compositionally biased region" description="Basic residues" evidence="1">
    <location>
        <begin position="345"/>
        <end position="359"/>
    </location>
</feature>
<feature type="region of interest" description="Disordered" evidence="1">
    <location>
        <begin position="1"/>
        <end position="40"/>
    </location>
</feature>
<feature type="compositionally biased region" description="Basic and acidic residues" evidence="1">
    <location>
        <begin position="216"/>
        <end position="233"/>
    </location>
</feature>
<reference evidence="2 3" key="1">
    <citation type="submission" date="2017-11" db="EMBL/GenBank/DDBJ databases">
        <title>De novo assembly and phasing of dikaryotic genomes from two isolates of Puccinia coronata f. sp. avenae, the causal agent of oat crown rust.</title>
        <authorList>
            <person name="Miller M.E."/>
            <person name="Zhang Y."/>
            <person name="Omidvar V."/>
            <person name="Sperschneider J."/>
            <person name="Schwessinger B."/>
            <person name="Raley C."/>
            <person name="Palmer J.M."/>
            <person name="Garnica D."/>
            <person name="Upadhyaya N."/>
            <person name="Rathjen J."/>
            <person name="Taylor J.M."/>
            <person name="Park R.F."/>
            <person name="Dodds P.N."/>
            <person name="Hirsch C.D."/>
            <person name="Kianian S.F."/>
            <person name="Figueroa M."/>
        </authorList>
    </citation>
    <scope>NUCLEOTIDE SEQUENCE [LARGE SCALE GENOMIC DNA]</scope>
    <source>
        <strain evidence="2">12SD80</strain>
    </source>
</reference>
<name>A0A2N5U862_9BASI</name>
<evidence type="ECO:0000313" key="3">
    <source>
        <dbReference type="Proteomes" id="UP000235392"/>
    </source>
</evidence>
<organism evidence="2 3">
    <name type="scientific">Puccinia coronata f. sp. avenae</name>
    <dbReference type="NCBI Taxonomy" id="200324"/>
    <lineage>
        <taxon>Eukaryota</taxon>
        <taxon>Fungi</taxon>
        <taxon>Dikarya</taxon>
        <taxon>Basidiomycota</taxon>
        <taxon>Pucciniomycotina</taxon>
        <taxon>Pucciniomycetes</taxon>
        <taxon>Pucciniales</taxon>
        <taxon>Pucciniaceae</taxon>
        <taxon>Puccinia</taxon>
    </lineage>
</organism>
<feature type="compositionally biased region" description="Low complexity" evidence="1">
    <location>
        <begin position="327"/>
        <end position="338"/>
    </location>
</feature>
<comment type="caution">
    <text evidence="2">The sequence shown here is derived from an EMBL/GenBank/DDBJ whole genome shotgun (WGS) entry which is preliminary data.</text>
</comment>
<gene>
    <name evidence="2" type="ORF">PCASD_13857</name>
</gene>
<feature type="compositionally biased region" description="Basic and acidic residues" evidence="1">
    <location>
        <begin position="240"/>
        <end position="253"/>
    </location>
</feature>
<evidence type="ECO:0000313" key="2">
    <source>
        <dbReference type="EMBL" id="PLW33930.1"/>
    </source>
</evidence>
<protein>
    <submittedName>
        <fullName evidence="2">Uncharacterized protein</fullName>
    </submittedName>
</protein>
<feature type="compositionally biased region" description="Basic residues" evidence="1">
    <location>
        <begin position="1"/>
        <end position="27"/>
    </location>
</feature>
<proteinExistence type="predicted"/>
<feature type="compositionally biased region" description="Polar residues" evidence="1">
    <location>
        <begin position="387"/>
        <end position="406"/>
    </location>
</feature>
<feature type="compositionally biased region" description="Basic residues" evidence="1">
    <location>
        <begin position="303"/>
        <end position="316"/>
    </location>
</feature>
<dbReference type="Proteomes" id="UP000235392">
    <property type="component" value="Unassembled WGS sequence"/>
</dbReference>
<feature type="compositionally biased region" description="Acidic residues" evidence="1">
    <location>
        <begin position="186"/>
        <end position="215"/>
    </location>
</feature>
<feature type="compositionally biased region" description="Polar residues" evidence="1">
    <location>
        <begin position="363"/>
        <end position="380"/>
    </location>
</feature>
<feature type="region of interest" description="Disordered" evidence="1">
    <location>
        <begin position="179"/>
        <end position="406"/>
    </location>
</feature>
<accession>A0A2N5U862</accession>
<feature type="compositionally biased region" description="Polar residues" evidence="1">
    <location>
        <begin position="282"/>
        <end position="302"/>
    </location>
</feature>
<evidence type="ECO:0000256" key="1">
    <source>
        <dbReference type="SAM" id="MobiDB-lite"/>
    </source>
</evidence>
<sequence>MPPKKAIKKKAPPKKPTRGRKPTKKTAKVSTDNDPAEKTTGHLKKDDYLVIIDWLKIKKNYDACFGTGKVPLVGRPPKGTINGFELMAINLRNRSTSKISLSSRQMKHRFNSYKDKYKKTHTLSLETGFGLTPEDQQTGIQTIEQKLDSLCPHYQAMHELMGKKAFVNPLYKVDAQKDVETTNSSDSDDSSDNPDDSDNSDDSDDSDDSEDSDESDSGRGKDNSDNGKGKDSDIGELVEDIDKSVESFDHYWNRQESNQGDNDPESQNKHTNPALDPDLLNYNPQNQQRRTTSPNDVPQQSSQRKRKQNTWYHQRRNALTAEERALDSSSSDGSLSSDVIAPTKSPKKKNKKNKKKKAKVSPDANNLATHPSPSKTPQNTKGKRRASNSNNINPRSHSTPASKNNNAFAHYEEYALKRDAGKAQVAQASLDFEINKYQRQLAIDNKTVKLEEKKFMRSSKLEEKKWERELKMDEKRLEWEKDEKAKDQTFELSKLGTLEDKENLGKKYELVTQLKESKKFNRIDLK</sequence>
<dbReference type="EMBL" id="PGCI01000209">
    <property type="protein sequence ID" value="PLW33930.1"/>
    <property type="molecule type" value="Genomic_DNA"/>
</dbReference>
<dbReference type="AlphaFoldDB" id="A0A2N5U862"/>